<keyword evidence="2" id="KW-1133">Transmembrane helix</keyword>
<evidence type="ECO:0000313" key="4">
    <source>
        <dbReference type="EMBL" id="SBT00742.1"/>
    </source>
</evidence>
<dbReference type="Pfam" id="PF09716">
    <property type="entry name" value="ETRAMP"/>
    <property type="match status" value="1"/>
</dbReference>
<reference evidence="3" key="2">
    <citation type="submission" date="2016-05" db="EMBL/GenBank/DDBJ databases">
        <authorList>
            <person name="Lavstsen T."/>
            <person name="Jespersen J.S."/>
        </authorList>
    </citation>
    <scope>NUCLEOTIDE SEQUENCE [LARGE SCALE GENOMIC DNA]</scope>
</reference>
<evidence type="ECO:0000313" key="6">
    <source>
        <dbReference type="Proteomes" id="UP000078560"/>
    </source>
</evidence>
<protein>
    <submittedName>
        <fullName evidence="3">Sexual stage antigen s16</fullName>
    </submittedName>
</protein>
<feature type="region of interest" description="Disordered" evidence="1">
    <location>
        <begin position="121"/>
        <end position="142"/>
    </location>
</feature>
<feature type="transmembrane region" description="Helical" evidence="2">
    <location>
        <begin position="91"/>
        <end position="112"/>
    </location>
</feature>
<dbReference type="VEuPathDB" id="PlasmoDB:PocGH01_03013700"/>
<feature type="compositionally biased region" description="Low complexity" evidence="1">
    <location>
        <begin position="41"/>
        <end position="54"/>
    </location>
</feature>
<dbReference type="AlphaFoldDB" id="A0A1A8VKQ0"/>
<proteinExistence type="predicted"/>
<dbReference type="Proteomes" id="UP000078546">
    <property type="component" value="Unassembled WGS sequence"/>
</dbReference>
<feature type="compositionally biased region" description="Low complexity" evidence="1">
    <location>
        <begin position="123"/>
        <end position="142"/>
    </location>
</feature>
<dbReference type="Proteomes" id="UP000078560">
    <property type="component" value="Unassembled WGS sequence"/>
</dbReference>
<sequence>MNFRIFISSLSFVFLLCTLFDFIVVIADPNDKSKKGSGKPNNTGSDNTNDTNSNMRDASDKISHMDAHKALYEIRNVSNILEKKTSTNRNIIISTAVVNMVILLFLSGLIGYNTRKMILSEDTPGTTSESTNPSNTPEGVKA</sequence>
<dbReference type="EMBL" id="FLQU01000052">
    <property type="protein sequence ID" value="SBS80195.1"/>
    <property type="molecule type" value="Genomic_DNA"/>
</dbReference>
<reference evidence="5 6" key="1">
    <citation type="submission" date="2016-05" db="EMBL/GenBank/DDBJ databases">
        <authorList>
            <person name="Naeem Raeece"/>
        </authorList>
    </citation>
    <scope>NUCLEOTIDE SEQUENCE [LARGE SCALE GENOMIC DNA]</scope>
</reference>
<feature type="transmembrane region" description="Helical" evidence="2">
    <location>
        <begin position="6"/>
        <end position="27"/>
    </location>
</feature>
<keyword evidence="2" id="KW-0812">Transmembrane</keyword>
<organism evidence="3 6">
    <name type="scientific">Plasmodium ovale curtisi</name>
    <dbReference type="NCBI Taxonomy" id="864141"/>
    <lineage>
        <taxon>Eukaryota</taxon>
        <taxon>Sar</taxon>
        <taxon>Alveolata</taxon>
        <taxon>Apicomplexa</taxon>
        <taxon>Aconoidasida</taxon>
        <taxon>Haemosporida</taxon>
        <taxon>Plasmodiidae</taxon>
        <taxon>Plasmodium</taxon>
        <taxon>Plasmodium (Plasmodium)</taxon>
    </lineage>
</organism>
<name>A0A1A8VKQ0_PLAOA</name>
<evidence type="ECO:0000313" key="5">
    <source>
        <dbReference type="Proteomes" id="UP000078546"/>
    </source>
</evidence>
<evidence type="ECO:0000256" key="2">
    <source>
        <dbReference type="SAM" id="Phobius"/>
    </source>
</evidence>
<gene>
    <name evidence="4" type="ORF">POVCU1_062060</name>
    <name evidence="3" type="ORF">POVCU2_0003910</name>
</gene>
<evidence type="ECO:0000256" key="1">
    <source>
        <dbReference type="SAM" id="MobiDB-lite"/>
    </source>
</evidence>
<accession>A0A1A8VKQ0</accession>
<dbReference type="EMBL" id="FLQV01002092">
    <property type="protein sequence ID" value="SBT00742.1"/>
    <property type="molecule type" value="Genomic_DNA"/>
</dbReference>
<evidence type="ECO:0000313" key="3">
    <source>
        <dbReference type="EMBL" id="SBS80195.1"/>
    </source>
</evidence>
<keyword evidence="2" id="KW-0472">Membrane</keyword>
<feature type="region of interest" description="Disordered" evidence="1">
    <location>
        <begin position="31"/>
        <end position="60"/>
    </location>
</feature>